<dbReference type="Proteomes" id="UP000663829">
    <property type="component" value="Unassembled WGS sequence"/>
</dbReference>
<evidence type="ECO:0000313" key="2">
    <source>
        <dbReference type="EMBL" id="CAF0850598.1"/>
    </source>
</evidence>
<evidence type="ECO:0000313" key="5">
    <source>
        <dbReference type="EMBL" id="CAF4175638.1"/>
    </source>
</evidence>
<evidence type="ECO:0000313" key="4">
    <source>
        <dbReference type="EMBL" id="CAF3635838.1"/>
    </source>
</evidence>
<name>A0A815FAP5_9BILA</name>
<feature type="transmembrane region" description="Helical" evidence="1">
    <location>
        <begin position="277"/>
        <end position="300"/>
    </location>
</feature>
<feature type="transmembrane region" description="Helical" evidence="1">
    <location>
        <begin position="109"/>
        <end position="127"/>
    </location>
</feature>
<dbReference type="AlphaFoldDB" id="A0A815FAP5"/>
<gene>
    <name evidence="3" type="ORF">GPM918_LOCUS29704</name>
    <name evidence="2" type="ORF">OVA965_LOCUS7122</name>
    <name evidence="5" type="ORF">SRO942_LOCUS30294</name>
    <name evidence="4" type="ORF">TMI583_LOCUS7118</name>
</gene>
<dbReference type="Proteomes" id="UP000682733">
    <property type="component" value="Unassembled WGS sequence"/>
</dbReference>
<feature type="transmembrane region" description="Helical" evidence="1">
    <location>
        <begin position="57"/>
        <end position="75"/>
    </location>
</feature>
<dbReference type="EMBL" id="CAJOBC010050381">
    <property type="protein sequence ID" value="CAF4175638.1"/>
    <property type="molecule type" value="Genomic_DNA"/>
</dbReference>
<keyword evidence="6" id="KW-1185">Reference proteome</keyword>
<dbReference type="EMBL" id="CAJNOQ010013651">
    <property type="protein sequence ID" value="CAF1325960.1"/>
    <property type="molecule type" value="Genomic_DNA"/>
</dbReference>
<dbReference type="EMBL" id="CAJNOK010002228">
    <property type="protein sequence ID" value="CAF0850598.1"/>
    <property type="molecule type" value="Genomic_DNA"/>
</dbReference>
<evidence type="ECO:0000313" key="3">
    <source>
        <dbReference type="EMBL" id="CAF1325960.1"/>
    </source>
</evidence>
<evidence type="ECO:0000313" key="6">
    <source>
        <dbReference type="Proteomes" id="UP000663829"/>
    </source>
</evidence>
<proteinExistence type="predicted"/>
<dbReference type="Proteomes" id="UP000677228">
    <property type="component" value="Unassembled WGS sequence"/>
</dbReference>
<keyword evidence="1" id="KW-0812">Transmembrane</keyword>
<protein>
    <submittedName>
        <fullName evidence="3">Uncharacterized protein</fullName>
    </submittedName>
</protein>
<dbReference type="EMBL" id="CAJOBA010002228">
    <property type="protein sequence ID" value="CAF3635838.1"/>
    <property type="molecule type" value="Genomic_DNA"/>
</dbReference>
<sequence>MNTNVTPSNNDDYVIINERSESSTTSTPTSFQSFNTSQDEEIEFSAWKMFKRHIPRLIITVLADIALPLILYYVLQKHMSSVYALLIAGSPALIMVVGKAVWSRTFDAIGFLVFVGFTISAIVAIATKNARVLVLEKSLITAVMAVIFLVSLIPLHIKCGQKINLKLRPLVYYFYMDLVPMGAKQAGLSRVIMDDQNSNIYSELQEQIDVSQSTPERFVEPSKIEVSVVYNWIYTHCSSFRYACYFLTIIWAIGFLIEFGGRLMLIFTRLSINQIVLYANVILGVVSSVCAISSVIIIILERRRTIQQIKAWKLEYLHRTSAPSTHTQIWTVNT</sequence>
<reference evidence="3" key="1">
    <citation type="submission" date="2021-02" db="EMBL/GenBank/DDBJ databases">
        <authorList>
            <person name="Nowell W R."/>
        </authorList>
    </citation>
    <scope>NUCLEOTIDE SEQUENCE</scope>
</reference>
<feature type="transmembrane region" description="Helical" evidence="1">
    <location>
        <begin position="81"/>
        <end position="102"/>
    </location>
</feature>
<dbReference type="OrthoDB" id="10043543at2759"/>
<feature type="transmembrane region" description="Helical" evidence="1">
    <location>
        <begin position="139"/>
        <end position="157"/>
    </location>
</feature>
<evidence type="ECO:0000256" key="1">
    <source>
        <dbReference type="SAM" id="Phobius"/>
    </source>
</evidence>
<organism evidence="3 6">
    <name type="scientific">Didymodactylos carnosus</name>
    <dbReference type="NCBI Taxonomy" id="1234261"/>
    <lineage>
        <taxon>Eukaryota</taxon>
        <taxon>Metazoa</taxon>
        <taxon>Spiralia</taxon>
        <taxon>Gnathifera</taxon>
        <taxon>Rotifera</taxon>
        <taxon>Eurotatoria</taxon>
        <taxon>Bdelloidea</taxon>
        <taxon>Philodinida</taxon>
        <taxon>Philodinidae</taxon>
        <taxon>Didymodactylos</taxon>
    </lineage>
</organism>
<comment type="caution">
    <text evidence="3">The sequence shown here is derived from an EMBL/GenBank/DDBJ whole genome shotgun (WGS) entry which is preliminary data.</text>
</comment>
<feature type="transmembrane region" description="Helical" evidence="1">
    <location>
        <begin position="242"/>
        <end position="265"/>
    </location>
</feature>
<dbReference type="Proteomes" id="UP000681722">
    <property type="component" value="Unassembled WGS sequence"/>
</dbReference>
<keyword evidence="1" id="KW-1133">Transmembrane helix</keyword>
<accession>A0A815FAP5</accession>
<keyword evidence="1" id="KW-0472">Membrane</keyword>